<organism evidence="2 3">
    <name type="scientific">Nocardia cyriacigeorgica</name>
    <dbReference type="NCBI Taxonomy" id="135487"/>
    <lineage>
        <taxon>Bacteria</taxon>
        <taxon>Bacillati</taxon>
        <taxon>Actinomycetota</taxon>
        <taxon>Actinomycetes</taxon>
        <taxon>Mycobacteriales</taxon>
        <taxon>Nocardiaceae</taxon>
        <taxon>Nocardia</taxon>
    </lineage>
</organism>
<keyword evidence="1" id="KW-0802">TPR repeat</keyword>
<reference evidence="2 3" key="1">
    <citation type="submission" date="2019-05" db="EMBL/GenBank/DDBJ databases">
        <title>Genomes sequences of two Nocardia cyriacigeorgica environmental isolates, type strains Nocardia asteroides ATCC 19247 and Nocardia cyriacigeorgica DSM 44484.</title>
        <authorList>
            <person name="Vautrin F."/>
            <person name="Bergeron E."/>
            <person name="Dubost A."/>
            <person name="Abrouk D."/>
            <person name="Rodriguez Nava V."/>
            <person name="Pujic P."/>
        </authorList>
    </citation>
    <scope>NUCLEOTIDE SEQUENCE [LARGE SCALE GENOMIC DNA]</scope>
    <source>
        <strain evidence="2 3">EML 1456</strain>
    </source>
</reference>
<accession>A0A5R8PIR1</accession>
<dbReference type="SMART" id="SM00028">
    <property type="entry name" value="TPR"/>
    <property type="match status" value="2"/>
</dbReference>
<dbReference type="InterPro" id="IPR011990">
    <property type="entry name" value="TPR-like_helical_dom_sf"/>
</dbReference>
<evidence type="ECO:0000313" key="2">
    <source>
        <dbReference type="EMBL" id="TLG16433.1"/>
    </source>
</evidence>
<protein>
    <submittedName>
        <fullName evidence="2">Tetratricopeptide repeat protein</fullName>
    </submittedName>
</protein>
<dbReference type="PROSITE" id="PS50005">
    <property type="entry name" value="TPR"/>
    <property type="match status" value="1"/>
</dbReference>
<comment type="caution">
    <text evidence="2">The sequence shown here is derived from an EMBL/GenBank/DDBJ whole genome shotgun (WGS) entry which is preliminary data.</text>
</comment>
<dbReference type="Pfam" id="PF13424">
    <property type="entry name" value="TPR_12"/>
    <property type="match status" value="1"/>
</dbReference>
<feature type="repeat" description="TPR" evidence="1">
    <location>
        <begin position="21"/>
        <end position="54"/>
    </location>
</feature>
<proteinExistence type="predicted"/>
<evidence type="ECO:0000313" key="3">
    <source>
        <dbReference type="Proteomes" id="UP000308349"/>
    </source>
</evidence>
<dbReference type="OrthoDB" id="3806873at2"/>
<gene>
    <name evidence="2" type="ORF">FEK35_04015</name>
</gene>
<dbReference type="RefSeq" id="WP_138455019.1">
    <property type="nucleotide sequence ID" value="NZ_VBUU01000002.1"/>
</dbReference>
<name>A0A5R8PIR1_9NOCA</name>
<evidence type="ECO:0000256" key="1">
    <source>
        <dbReference type="PROSITE-ProRule" id="PRU00339"/>
    </source>
</evidence>
<dbReference type="SUPFAM" id="SSF48452">
    <property type="entry name" value="TPR-like"/>
    <property type="match status" value="1"/>
</dbReference>
<dbReference type="AlphaFoldDB" id="A0A5R8PIR1"/>
<sequence length="156" mass="16750">MVAVDPGALAEHVRTARPTDCRGLRRLGLELMLLGDFDAALDQLDRALELAESERDTIAVWITVGDVHRYRGDGATGESFYRTAVAAARSAESVLLSFALQHLGKGLAEQGRVSEARAVLEEALALRLRGGDPELIESTRLALAKVEHLATGCSTN</sequence>
<dbReference type="Proteomes" id="UP000308349">
    <property type="component" value="Unassembled WGS sequence"/>
</dbReference>
<dbReference type="InterPro" id="IPR019734">
    <property type="entry name" value="TPR_rpt"/>
</dbReference>
<dbReference type="EMBL" id="VBUU01000002">
    <property type="protein sequence ID" value="TLG16433.1"/>
    <property type="molecule type" value="Genomic_DNA"/>
</dbReference>
<dbReference type="Gene3D" id="1.25.40.10">
    <property type="entry name" value="Tetratricopeptide repeat domain"/>
    <property type="match status" value="1"/>
</dbReference>